<dbReference type="EMBL" id="JAGTJQ010000003">
    <property type="protein sequence ID" value="KAH7035265.1"/>
    <property type="molecule type" value="Genomic_DNA"/>
</dbReference>
<organism evidence="8 9">
    <name type="scientific">Microdochium trichocladiopsis</name>
    <dbReference type="NCBI Taxonomy" id="1682393"/>
    <lineage>
        <taxon>Eukaryota</taxon>
        <taxon>Fungi</taxon>
        <taxon>Dikarya</taxon>
        <taxon>Ascomycota</taxon>
        <taxon>Pezizomycotina</taxon>
        <taxon>Sordariomycetes</taxon>
        <taxon>Xylariomycetidae</taxon>
        <taxon>Xylariales</taxon>
        <taxon>Microdochiaceae</taxon>
        <taxon>Microdochium</taxon>
    </lineage>
</organism>
<gene>
    <name evidence="8" type="ORF">B0I36DRAFT_429425</name>
</gene>
<evidence type="ECO:0000256" key="5">
    <source>
        <dbReference type="ARBA" id="ARBA00022840"/>
    </source>
</evidence>
<dbReference type="Proteomes" id="UP000756346">
    <property type="component" value="Unassembled WGS sequence"/>
</dbReference>
<feature type="compositionally biased region" description="Polar residues" evidence="6">
    <location>
        <begin position="166"/>
        <end position="175"/>
    </location>
</feature>
<evidence type="ECO:0000256" key="1">
    <source>
        <dbReference type="ARBA" id="ARBA00022598"/>
    </source>
</evidence>
<protein>
    <recommendedName>
        <fullName evidence="7">GMP synthase C-terminal domain-containing protein</fullName>
    </recommendedName>
</protein>
<feature type="domain" description="GMP synthase C-terminal" evidence="7">
    <location>
        <begin position="240"/>
        <end position="290"/>
    </location>
</feature>
<dbReference type="PANTHER" id="PTHR11922">
    <property type="entry name" value="GMP SYNTHASE-RELATED"/>
    <property type="match status" value="1"/>
</dbReference>
<dbReference type="RefSeq" id="XP_046015358.1">
    <property type="nucleotide sequence ID" value="XM_046162500.1"/>
</dbReference>
<keyword evidence="4" id="KW-0658">Purine biosynthesis</keyword>
<keyword evidence="2" id="KW-0547">Nucleotide-binding</keyword>
<sequence>MVLQLRAAFASICLISDGQARATRVRPKAATTAPHVQPATAASVFSDHIDPAVFHLDVPILGICYGCQELTWMTETSNDAGGTIRDDGRADVNIHNNGNAYMDSLFKRLVDSMHVKESFEHQPGIKLIVVNGSELFLSRLKGVHKPGKKRYITQRAQRHDQDIPQRQRTAGVSQAETHRASARDFKDGIRKFSHELGIHRDLVIRRPFPRPAIAICILGEITPEQVHIAPAADRIFISGIRNAGVNDEMSQAYVAISKDRRAVSVQSDARAYGHIAVLRVVEMRAAARAELGDWGIYRLRREVDLIRPMRP</sequence>
<dbReference type="InterPro" id="IPR001674">
    <property type="entry name" value="GMP_synth_C"/>
</dbReference>
<dbReference type="GO" id="GO:0005829">
    <property type="term" value="C:cytosol"/>
    <property type="evidence" value="ECO:0007669"/>
    <property type="project" value="TreeGrafter"/>
</dbReference>
<dbReference type="SUPFAM" id="SSF52317">
    <property type="entry name" value="Class I glutamine amidotransferase-like"/>
    <property type="match status" value="1"/>
</dbReference>
<keyword evidence="9" id="KW-1185">Reference proteome</keyword>
<dbReference type="GO" id="GO:0003921">
    <property type="term" value="F:GMP synthase activity"/>
    <property type="evidence" value="ECO:0007669"/>
    <property type="project" value="TreeGrafter"/>
</dbReference>
<keyword evidence="1" id="KW-0436">Ligase</keyword>
<reference evidence="8" key="1">
    <citation type="journal article" date="2021" name="Nat. Commun.">
        <title>Genetic determinants of endophytism in the Arabidopsis root mycobiome.</title>
        <authorList>
            <person name="Mesny F."/>
            <person name="Miyauchi S."/>
            <person name="Thiergart T."/>
            <person name="Pickel B."/>
            <person name="Atanasova L."/>
            <person name="Karlsson M."/>
            <person name="Huettel B."/>
            <person name="Barry K.W."/>
            <person name="Haridas S."/>
            <person name="Chen C."/>
            <person name="Bauer D."/>
            <person name="Andreopoulos W."/>
            <person name="Pangilinan J."/>
            <person name="LaButti K."/>
            <person name="Riley R."/>
            <person name="Lipzen A."/>
            <person name="Clum A."/>
            <person name="Drula E."/>
            <person name="Henrissat B."/>
            <person name="Kohler A."/>
            <person name="Grigoriev I.V."/>
            <person name="Martin F.M."/>
            <person name="Hacquard S."/>
        </authorList>
    </citation>
    <scope>NUCLEOTIDE SEQUENCE</scope>
    <source>
        <strain evidence="8">MPI-CAGE-CH-0230</strain>
    </source>
</reference>
<dbReference type="OrthoDB" id="1724632at2759"/>
<evidence type="ECO:0000259" key="7">
    <source>
        <dbReference type="Pfam" id="PF00958"/>
    </source>
</evidence>
<keyword evidence="5" id="KW-0067">ATP-binding</keyword>
<dbReference type="GeneID" id="70192046"/>
<dbReference type="SUPFAM" id="SSF54810">
    <property type="entry name" value="GMP synthetase C-terminal dimerisation domain"/>
    <property type="match status" value="1"/>
</dbReference>
<dbReference type="Pfam" id="PF00958">
    <property type="entry name" value="GMP_synt_C"/>
    <property type="match status" value="1"/>
</dbReference>
<comment type="caution">
    <text evidence="8">The sequence shown here is derived from an EMBL/GenBank/DDBJ whole genome shotgun (WGS) entry which is preliminary data.</text>
</comment>
<name>A0A9P9BSW1_9PEZI</name>
<accession>A0A9P9BSW1</accession>
<proteinExistence type="predicted"/>
<evidence type="ECO:0000313" key="8">
    <source>
        <dbReference type="EMBL" id="KAH7035265.1"/>
    </source>
</evidence>
<dbReference type="PANTHER" id="PTHR11922:SF2">
    <property type="entry name" value="GMP SYNTHASE [GLUTAMINE-HYDROLYZING]"/>
    <property type="match status" value="1"/>
</dbReference>
<evidence type="ECO:0000256" key="2">
    <source>
        <dbReference type="ARBA" id="ARBA00022741"/>
    </source>
</evidence>
<evidence type="ECO:0000256" key="3">
    <source>
        <dbReference type="ARBA" id="ARBA00022749"/>
    </source>
</evidence>
<evidence type="ECO:0000313" key="9">
    <source>
        <dbReference type="Proteomes" id="UP000756346"/>
    </source>
</evidence>
<keyword evidence="3" id="KW-0332">GMP biosynthesis</keyword>
<feature type="region of interest" description="Disordered" evidence="6">
    <location>
        <begin position="155"/>
        <end position="183"/>
    </location>
</feature>
<dbReference type="InterPro" id="IPR029062">
    <property type="entry name" value="Class_I_gatase-like"/>
</dbReference>
<dbReference type="GO" id="GO:0005524">
    <property type="term" value="F:ATP binding"/>
    <property type="evidence" value="ECO:0007669"/>
    <property type="project" value="UniProtKB-KW"/>
</dbReference>
<dbReference type="AlphaFoldDB" id="A0A9P9BSW1"/>
<dbReference type="Gene3D" id="3.30.300.10">
    <property type="match status" value="1"/>
</dbReference>
<evidence type="ECO:0000256" key="4">
    <source>
        <dbReference type="ARBA" id="ARBA00022755"/>
    </source>
</evidence>
<evidence type="ECO:0000256" key="6">
    <source>
        <dbReference type="SAM" id="MobiDB-lite"/>
    </source>
</evidence>